<keyword evidence="1" id="KW-0418">Kinase</keyword>
<comment type="caution">
    <text evidence="1">The sequence shown here is derived from an EMBL/GenBank/DDBJ whole genome shotgun (WGS) entry which is preliminary data.</text>
</comment>
<evidence type="ECO:0000313" key="1">
    <source>
        <dbReference type="EMBL" id="KEZ98063.1"/>
    </source>
</evidence>
<accession>A0A836ZQ21</accession>
<dbReference type="AlphaFoldDB" id="A0A836ZQ21"/>
<name>A0A836ZQ21_XANVA</name>
<feature type="non-terminal residue" evidence="1">
    <location>
        <position position="1"/>
    </location>
</feature>
<reference evidence="1" key="1">
    <citation type="submission" date="2012-05" db="EMBL/GenBank/DDBJ databases">
        <authorList>
            <person name="Studholme D.J."/>
            <person name="Wasukira A."/>
            <person name="Grant M."/>
        </authorList>
    </citation>
    <scope>NUCLEOTIDE SEQUENCE [LARGE SCALE GENOMIC DNA]</scope>
    <source>
        <strain evidence="1">NCPPB 890</strain>
    </source>
</reference>
<proteinExistence type="predicted"/>
<gene>
    <name evidence="1" type="ORF">A11K_0128990</name>
</gene>
<dbReference type="GO" id="GO:0016301">
    <property type="term" value="F:kinase activity"/>
    <property type="evidence" value="ECO:0007669"/>
    <property type="project" value="UniProtKB-KW"/>
</dbReference>
<keyword evidence="1" id="KW-0808">Transferase</keyword>
<organism evidence="1">
    <name type="scientific">Xanthomonas vasicola pv. vasculorum NCPPB 890</name>
    <dbReference type="NCBI Taxonomy" id="1184265"/>
    <lineage>
        <taxon>Bacteria</taxon>
        <taxon>Pseudomonadati</taxon>
        <taxon>Pseudomonadota</taxon>
        <taxon>Gammaproteobacteria</taxon>
        <taxon>Lysobacterales</taxon>
        <taxon>Lysobacteraceae</taxon>
        <taxon>Xanthomonas</taxon>
    </lineage>
</organism>
<sequence>YAGALLSMDGYRVVLAADGAAALHCGRVWAGWAMLGKSGSAITPAFPANF</sequence>
<protein>
    <submittedName>
        <fullName evidence="1">Histidine kinase</fullName>
    </submittedName>
</protein>
<dbReference type="EMBL" id="AKBN01002211">
    <property type="protein sequence ID" value="KEZ98063.1"/>
    <property type="molecule type" value="Genomic_DNA"/>
</dbReference>